<keyword evidence="2" id="KW-1185">Reference proteome</keyword>
<dbReference type="Proteomes" id="UP000562395">
    <property type="component" value="Unassembled WGS sequence"/>
</dbReference>
<evidence type="ECO:0000313" key="1">
    <source>
        <dbReference type="EMBL" id="MBB3861826.1"/>
    </source>
</evidence>
<sequence>MSWAAMYEGETDRAYFDIIIPLVIEDITRRIGTRNVTVPLSSTAQLGKGGRSIESVAAEICAERDAFHVAFIHADTGGRSLEAKMAGRSYAFKEAAFNLCGFPLDRCVIIAPRHETEAWMLADQEAVGLALGYRGDLSELGLPQSPQEADRLVDPKSILATAVHKVRGRRSTSSVQQIIPAIAQRQRIGILRDSPSFQLFESQLIVALRSLGCVN</sequence>
<protein>
    <recommendedName>
        <fullName evidence="3">DUF4276 family protein</fullName>
    </recommendedName>
</protein>
<accession>A0A7W6EX29</accession>
<dbReference type="RefSeq" id="WP_183614333.1">
    <property type="nucleotide sequence ID" value="NZ_JACICY010000008.1"/>
</dbReference>
<evidence type="ECO:0008006" key="3">
    <source>
        <dbReference type="Google" id="ProtNLM"/>
    </source>
</evidence>
<proteinExistence type="predicted"/>
<reference evidence="1 2" key="1">
    <citation type="submission" date="2020-08" db="EMBL/GenBank/DDBJ databases">
        <title>Genomic Encyclopedia of Type Strains, Phase IV (KMG-IV): sequencing the most valuable type-strain genomes for metagenomic binning, comparative biology and taxonomic classification.</title>
        <authorList>
            <person name="Goeker M."/>
        </authorList>
    </citation>
    <scope>NUCLEOTIDE SEQUENCE [LARGE SCALE GENOMIC DNA]</scope>
    <source>
        <strain evidence="1 2">DSM 14552</strain>
    </source>
</reference>
<gene>
    <name evidence="1" type="ORF">GGQ88_003116</name>
</gene>
<organism evidence="1 2">
    <name type="scientific">Novosphingobium hassiacum</name>
    <dbReference type="NCBI Taxonomy" id="173676"/>
    <lineage>
        <taxon>Bacteria</taxon>
        <taxon>Pseudomonadati</taxon>
        <taxon>Pseudomonadota</taxon>
        <taxon>Alphaproteobacteria</taxon>
        <taxon>Sphingomonadales</taxon>
        <taxon>Sphingomonadaceae</taxon>
        <taxon>Novosphingobium</taxon>
    </lineage>
</organism>
<evidence type="ECO:0000313" key="2">
    <source>
        <dbReference type="Proteomes" id="UP000562395"/>
    </source>
</evidence>
<dbReference type="AlphaFoldDB" id="A0A7W6EX29"/>
<comment type="caution">
    <text evidence="1">The sequence shown here is derived from an EMBL/GenBank/DDBJ whole genome shotgun (WGS) entry which is preliminary data.</text>
</comment>
<name>A0A7W6EX29_9SPHN</name>
<dbReference type="EMBL" id="JACICY010000008">
    <property type="protein sequence ID" value="MBB3861826.1"/>
    <property type="molecule type" value="Genomic_DNA"/>
</dbReference>